<evidence type="ECO:0000256" key="1">
    <source>
        <dbReference type="ARBA" id="ARBA00006295"/>
    </source>
</evidence>
<accession>A0A4R9M4Z2</accession>
<keyword evidence="3" id="KW-0175">Coiled coil</keyword>
<dbReference type="Pfam" id="PF02195">
    <property type="entry name" value="ParB_N"/>
    <property type="match status" value="1"/>
</dbReference>
<dbReference type="GO" id="GO:0007059">
    <property type="term" value="P:chromosome segregation"/>
    <property type="evidence" value="ECO:0007669"/>
    <property type="project" value="TreeGrafter"/>
</dbReference>
<dbReference type="NCBIfam" id="TIGR00180">
    <property type="entry name" value="parB_part"/>
    <property type="match status" value="1"/>
</dbReference>
<proteinExistence type="inferred from homology"/>
<dbReference type="InterPro" id="IPR050336">
    <property type="entry name" value="Chromosome_partition/occlusion"/>
</dbReference>
<dbReference type="EMBL" id="RQHW01000027">
    <property type="protein sequence ID" value="TGN19798.1"/>
    <property type="molecule type" value="Genomic_DNA"/>
</dbReference>
<name>A0A4R9M4Z2_9LEPT</name>
<dbReference type="Proteomes" id="UP000298058">
    <property type="component" value="Unassembled WGS sequence"/>
</dbReference>
<evidence type="ECO:0000313" key="5">
    <source>
        <dbReference type="EMBL" id="TGN19798.1"/>
    </source>
</evidence>
<evidence type="ECO:0000256" key="3">
    <source>
        <dbReference type="SAM" id="Coils"/>
    </source>
</evidence>
<sequence length="290" mass="33395">MKTKIKFDPASLLSKSTQRQSSSNPFLNEKQVSSYQTIDIPIDEIIIKGNPRKTFNDSTIHELAESIKQYGLLQPIVVRKKDGKYELINGERRYRAHLFLKKKFIAANIKNVEQIDITKLPEIKLIENLQREDLTDSDLAISLQELKKRNNETNEGIAKRLNKSTQWVKTKIAHAEILKEAQISAQYKLGDPIFQIPTSLFTELAPLDKENRKKSIEHLISVHEKTGNYPQRANFREFVRPLKTTTVKTIRPKSQSLESLKAELVKVKTKITALQNQKQILEEAIKKAKR</sequence>
<organism evidence="5 6">
    <name type="scientific">Leptospira idonii</name>
    <dbReference type="NCBI Taxonomy" id="1193500"/>
    <lineage>
        <taxon>Bacteria</taxon>
        <taxon>Pseudomonadati</taxon>
        <taxon>Spirochaetota</taxon>
        <taxon>Spirochaetia</taxon>
        <taxon>Leptospirales</taxon>
        <taxon>Leptospiraceae</taxon>
        <taxon>Leptospira</taxon>
    </lineage>
</organism>
<protein>
    <submittedName>
        <fullName evidence="5">ParB/RepB/Spo0J family partition protein</fullName>
    </submittedName>
</protein>
<dbReference type="InterPro" id="IPR004437">
    <property type="entry name" value="ParB/RepB/Spo0J"/>
</dbReference>
<keyword evidence="6" id="KW-1185">Reference proteome</keyword>
<keyword evidence="2" id="KW-0238">DNA-binding</keyword>
<comment type="caution">
    <text evidence="5">The sequence shown here is derived from an EMBL/GenBank/DDBJ whole genome shotgun (WGS) entry which is preliminary data.</text>
</comment>
<comment type="similarity">
    <text evidence="1">Belongs to the ParB family.</text>
</comment>
<dbReference type="AlphaFoldDB" id="A0A4R9M4Z2"/>
<dbReference type="FunFam" id="3.90.1530.30:FF:000001">
    <property type="entry name" value="Chromosome partitioning protein ParB"/>
    <property type="match status" value="1"/>
</dbReference>
<dbReference type="Gene3D" id="3.90.1530.30">
    <property type="match status" value="1"/>
</dbReference>
<evidence type="ECO:0000259" key="4">
    <source>
        <dbReference type="SMART" id="SM00470"/>
    </source>
</evidence>
<feature type="coiled-coil region" evidence="3">
    <location>
        <begin position="257"/>
        <end position="284"/>
    </location>
</feature>
<dbReference type="SUPFAM" id="SSF110849">
    <property type="entry name" value="ParB/Sulfiredoxin"/>
    <property type="match status" value="1"/>
</dbReference>
<dbReference type="GO" id="GO:0045881">
    <property type="term" value="P:positive regulation of sporulation resulting in formation of a cellular spore"/>
    <property type="evidence" value="ECO:0007669"/>
    <property type="project" value="TreeGrafter"/>
</dbReference>
<dbReference type="RefSeq" id="WP_135759858.1">
    <property type="nucleotide sequence ID" value="NZ_RQHW01000027.1"/>
</dbReference>
<evidence type="ECO:0000256" key="2">
    <source>
        <dbReference type="ARBA" id="ARBA00023125"/>
    </source>
</evidence>
<feature type="domain" description="ParB-like N-terminal" evidence="4">
    <location>
        <begin position="38"/>
        <end position="129"/>
    </location>
</feature>
<feature type="non-terminal residue" evidence="5">
    <location>
        <position position="290"/>
    </location>
</feature>
<dbReference type="GO" id="GO:0005694">
    <property type="term" value="C:chromosome"/>
    <property type="evidence" value="ECO:0007669"/>
    <property type="project" value="TreeGrafter"/>
</dbReference>
<evidence type="ECO:0000313" key="6">
    <source>
        <dbReference type="Proteomes" id="UP000298058"/>
    </source>
</evidence>
<dbReference type="InterPro" id="IPR036086">
    <property type="entry name" value="ParB/Sulfiredoxin_sf"/>
</dbReference>
<dbReference type="SMART" id="SM00470">
    <property type="entry name" value="ParB"/>
    <property type="match status" value="1"/>
</dbReference>
<dbReference type="PANTHER" id="PTHR33375:SF1">
    <property type="entry name" value="CHROMOSOME-PARTITIONING PROTEIN PARB-RELATED"/>
    <property type="match status" value="1"/>
</dbReference>
<dbReference type="InterPro" id="IPR003115">
    <property type="entry name" value="ParB_N"/>
</dbReference>
<gene>
    <name evidence="5" type="ORF">EHS15_07055</name>
</gene>
<reference evidence="5" key="1">
    <citation type="journal article" date="2019" name="PLoS Negl. Trop. Dis.">
        <title>Revisiting the worldwide diversity of Leptospira species in the environment.</title>
        <authorList>
            <person name="Vincent A.T."/>
            <person name="Schiettekatte O."/>
            <person name="Bourhy P."/>
            <person name="Veyrier F.J."/>
            <person name="Picardeau M."/>
        </authorList>
    </citation>
    <scope>NUCLEOTIDE SEQUENCE [LARGE SCALE GENOMIC DNA]</scope>
    <source>
        <strain evidence="5">201300427</strain>
    </source>
</reference>
<dbReference type="GO" id="GO:0003677">
    <property type="term" value="F:DNA binding"/>
    <property type="evidence" value="ECO:0007669"/>
    <property type="project" value="UniProtKB-KW"/>
</dbReference>
<dbReference type="Gene3D" id="1.10.10.2830">
    <property type="match status" value="1"/>
</dbReference>
<dbReference type="PANTHER" id="PTHR33375">
    <property type="entry name" value="CHROMOSOME-PARTITIONING PROTEIN PARB-RELATED"/>
    <property type="match status" value="1"/>
</dbReference>
<dbReference type="OrthoDB" id="9802051at2"/>